<dbReference type="PANTHER" id="PTHR43856">
    <property type="entry name" value="CARDIOLIPIN HYDROLASE"/>
    <property type="match status" value="1"/>
</dbReference>
<dbReference type="GO" id="GO:0004630">
    <property type="term" value="F:phospholipase D activity"/>
    <property type="evidence" value="ECO:0007669"/>
    <property type="project" value="UniProtKB-EC"/>
</dbReference>
<keyword evidence="7" id="KW-0732">Signal</keyword>
<accession>A0AAJ5T9D9</accession>
<evidence type="ECO:0000256" key="2">
    <source>
        <dbReference type="ARBA" id="ARBA00008664"/>
    </source>
</evidence>
<evidence type="ECO:0000256" key="4">
    <source>
        <dbReference type="ARBA" id="ARBA00022801"/>
    </source>
</evidence>
<reference evidence="9 10" key="1">
    <citation type="submission" date="2017-11" db="EMBL/GenBank/DDBJ databases">
        <authorList>
            <person name="Seth-Smith MB H."/>
        </authorList>
    </citation>
    <scope>NUCLEOTIDE SEQUENCE [LARGE SCALE GENOMIC DNA]</scope>
    <source>
        <strain evidence="9">E</strain>
        <plasmid evidence="10">iv</plasmid>
    </source>
</reference>
<dbReference type="Pfam" id="PF13091">
    <property type="entry name" value="PLDc_2"/>
    <property type="match status" value="1"/>
</dbReference>
<dbReference type="Proteomes" id="UP000268684">
    <property type="component" value="Plasmid IV"/>
</dbReference>
<keyword evidence="6" id="KW-0443">Lipid metabolism</keyword>
<dbReference type="PROSITE" id="PS50035">
    <property type="entry name" value="PLD"/>
    <property type="match status" value="1"/>
</dbReference>
<gene>
    <name evidence="9" type="ORF">BSTAB16_7684</name>
</gene>
<sequence>MKGAIVTGAAAVLLLNGLPASAHVVSLESTGLLSAVSNSVSHFFALANTRSPQPTGTCVAEAGFSPEGTGAALVLKTIASAKRTIRVSAYVFTSREVARALAQAKARGVDVAVAVDARENLSGPARGASAVALSMLLRVGIPVRTIDAFAIHHDKTVTVDGETVQTGSFNFSAAAARKNSEDVLVLWNCPAIAQAYTAHWQSRWVQGTPYRARGES</sequence>
<dbReference type="RefSeq" id="WP_063851222.1">
    <property type="nucleotide sequence ID" value="NZ_LR025745.1"/>
</dbReference>
<dbReference type="EMBL" id="LR025745">
    <property type="protein sequence ID" value="VBB17465.1"/>
    <property type="molecule type" value="Genomic_DNA"/>
</dbReference>
<dbReference type="GO" id="GO:0016891">
    <property type="term" value="F:RNA endonuclease activity producing 5'-phosphomonoesters, hydrolytic mechanism"/>
    <property type="evidence" value="ECO:0007669"/>
    <property type="project" value="TreeGrafter"/>
</dbReference>
<name>A0AAJ5T9D9_9BURK</name>
<evidence type="ECO:0000256" key="5">
    <source>
        <dbReference type="ARBA" id="ARBA00022963"/>
    </source>
</evidence>
<feature type="domain" description="PLD phosphodiesterase" evidence="8">
    <location>
        <begin position="148"/>
        <end position="175"/>
    </location>
</feature>
<keyword evidence="9" id="KW-0614">Plasmid</keyword>
<keyword evidence="5" id="KW-0442">Lipid degradation</keyword>
<dbReference type="InterPro" id="IPR051406">
    <property type="entry name" value="PLD_domain"/>
</dbReference>
<protein>
    <recommendedName>
        <fullName evidence="3">phospholipase D</fullName>
        <ecNumber evidence="3">3.1.4.4</ecNumber>
    </recommendedName>
</protein>
<dbReference type="AlphaFoldDB" id="A0AAJ5T9D9"/>
<dbReference type="InterPro" id="IPR025202">
    <property type="entry name" value="PLD-like_dom"/>
</dbReference>
<dbReference type="EC" id="3.1.4.4" evidence="3"/>
<evidence type="ECO:0000256" key="6">
    <source>
        <dbReference type="ARBA" id="ARBA00023098"/>
    </source>
</evidence>
<evidence type="ECO:0000256" key="3">
    <source>
        <dbReference type="ARBA" id="ARBA00012027"/>
    </source>
</evidence>
<comment type="similarity">
    <text evidence="2">Belongs to the phospholipase D family.</text>
</comment>
<dbReference type="GeneID" id="39468106"/>
<feature type="signal peptide" evidence="7">
    <location>
        <begin position="1"/>
        <end position="22"/>
    </location>
</feature>
<evidence type="ECO:0000256" key="1">
    <source>
        <dbReference type="ARBA" id="ARBA00000798"/>
    </source>
</evidence>
<comment type="catalytic activity">
    <reaction evidence="1">
        <text>a 1,2-diacyl-sn-glycero-3-phosphocholine + H2O = a 1,2-diacyl-sn-glycero-3-phosphate + choline + H(+)</text>
        <dbReference type="Rhea" id="RHEA:14445"/>
        <dbReference type="ChEBI" id="CHEBI:15354"/>
        <dbReference type="ChEBI" id="CHEBI:15377"/>
        <dbReference type="ChEBI" id="CHEBI:15378"/>
        <dbReference type="ChEBI" id="CHEBI:57643"/>
        <dbReference type="ChEBI" id="CHEBI:58608"/>
        <dbReference type="EC" id="3.1.4.4"/>
    </reaction>
</comment>
<keyword evidence="10" id="KW-1185">Reference proteome</keyword>
<dbReference type="SUPFAM" id="SSF56024">
    <property type="entry name" value="Phospholipase D/nuclease"/>
    <property type="match status" value="1"/>
</dbReference>
<dbReference type="SMART" id="SM00155">
    <property type="entry name" value="PLDc"/>
    <property type="match status" value="1"/>
</dbReference>
<evidence type="ECO:0000313" key="9">
    <source>
        <dbReference type="EMBL" id="VBB17465.1"/>
    </source>
</evidence>
<proteinExistence type="inferred from homology"/>
<organism evidence="9 10">
    <name type="scientific">Burkholderia stabilis</name>
    <dbReference type="NCBI Taxonomy" id="95485"/>
    <lineage>
        <taxon>Bacteria</taxon>
        <taxon>Pseudomonadati</taxon>
        <taxon>Pseudomonadota</taxon>
        <taxon>Betaproteobacteria</taxon>
        <taxon>Burkholderiales</taxon>
        <taxon>Burkholderiaceae</taxon>
        <taxon>Burkholderia</taxon>
        <taxon>Burkholderia cepacia complex</taxon>
    </lineage>
</organism>
<dbReference type="GO" id="GO:0006793">
    <property type="term" value="P:phosphorus metabolic process"/>
    <property type="evidence" value="ECO:0007669"/>
    <property type="project" value="UniProtKB-ARBA"/>
</dbReference>
<dbReference type="CDD" id="cd09170">
    <property type="entry name" value="PLDc_Nuc"/>
    <property type="match status" value="1"/>
</dbReference>
<dbReference type="GO" id="GO:0016042">
    <property type="term" value="P:lipid catabolic process"/>
    <property type="evidence" value="ECO:0007669"/>
    <property type="project" value="UniProtKB-KW"/>
</dbReference>
<feature type="chain" id="PRO_5042520278" description="phospholipase D" evidence="7">
    <location>
        <begin position="23"/>
        <end position="216"/>
    </location>
</feature>
<dbReference type="Gene3D" id="3.30.870.10">
    <property type="entry name" value="Endonuclease Chain A"/>
    <property type="match status" value="1"/>
</dbReference>
<evidence type="ECO:0000313" key="10">
    <source>
        <dbReference type="Proteomes" id="UP000268684"/>
    </source>
</evidence>
<dbReference type="PANTHER" id="PTHR43856:SF1">
    <property type="entry name" value="MITOCHONDRIAL CARDIOLIPIN HYDROLASE"/>
    <property type="match status" value="1"/>
</dbReference>
<evidence type="ECO:0000259" key="8">
    <source>
        <dbReference type="PROSITE" id="PS50035"/>
    </source>
</evidence>
<geneLocation type="plasmid" evidence="10">
    <name>iv</name>
</geneLocation>
<evidence type="ECO:0000256" key="7">
    <source>
        <dbReference type="SAM" id="SignalP"/>
    </source>
</evidence>
<keyword evidence="4" id="KW-0378">Hydrolase</keyword>
<dbReference type="InterPro" id="IPR001736">
    <property type="entry name" value="PLipase_D/transphosphatidylase"/>
</dbReference>